<dbReference type="AlphaFoldDB" id="A0A554SP50"/>
<comment type="caution">
    <text evidence="3">The sequence shown here is derived from an EMBL/GenBank/DDBJ whole genome shotgun (WGS) entry which is preliminary data.</text>
</comment>
<name>A0A554SP50_9ACTN</name>
<dbReference type="Proteomes" id="UP000316988">
    <property type="component" value="Unassembled WGS sequence"/>
</dbReference>
<organism evidence="3 4">
    <name type="scientific">Aeromicrobium piscarium</name>
    <dbReference type="NCBI Taxonomy" id="2590901"/>
    <lineage>
        <taxon>Bacteria</taxon>
        <taxon>Bacillati</taxon>
        <taxon>Actinomycetota</taxon>
        <taxon>Actinomycetes</taxon>
        <taxon>Propionibacteriales</taxon>
        <taxon>Nocardioidaceae</taxon>
        <taxon>Aeromicrobium</taxon>
    </lineage>
</organism>
<evidence type="ECO:0000256" key="1">
    <source>
        <dbReference type="SAM" id="MobiDB-lite"/>
    </source>
</evidence>
<dbReference type="Pfam" id="PF13455">
    <property type="entry name" value="MUG113"/>
    <property type="match status" value="1"/>
</dbReference>
<dbReference type="EMBL" id="VLNT01000001">
    <property type="protein sequence ID" value="TSD68117.1"/>
    <property type="molecule type" value="Genomic_DNA"/>
</dbReference>
<keyword evidence="4" id="KW-1185">Reference proteome</keyword>
<feature type="domain" description="Bacteriophage T5 Orf172 DNA-binding" evidence="2">
    <location>
        <begin position="117"/>
        <end position="186"/>
    </location>
</feature>
<accession>A0A554SP50</accession>
<protein>
    <submittedName>
        <fullName evidence="3">GIY-YIG nuclease family protein</fullName>
    </submittedName>
</protein>
<sequence>MGNKHTRANRSMSTKDRVRVHNKGLAHNQARNGDLWLTRTCQLPNCDERAIRDRDGDSLGVCFDHGIAIWDYLDEHRATDILEEMRMLRRLRAAQDAEDERRRVESIRQAPGWIYYVLVGDRVKIGYSVDVKRRLRAYPPDSPLLAVHPGTKQLESEMHEKFAGSRAAGREWFLDTPEMRQHIAEVVSQFGEPDRARLEHRGRGPSMQRAKPTSRGYRWS</sequence>
<gene>
    <name evidence="3" type="ORF">FNM00_00535</name>
</gene>
<reference evidence="3 4" key="1">
    <citation type="submission" date="2019-07" db="EMBL/GenBank/DDBJ databases">
        <authorList>
            <person name="Zhao L.H."/>
        </authorList>
    </citation>
    <scope>NUCLEOTIDE SEQUENCE [LARGE SCALE GENOMIC DNA]</scope>
    <source>
        <strain evidence="3 4">Co35</strain>
    </source>
</reference>
<proteinExistence type="predicted"/>
<dbReference type="SMART" id="SM00974">
    <property type="entry name" value="T5orf172"/>
    <property type="match status" value="1"/>
</dbReference>
<evidence type="ECO:0000259" key="2">
    <source>
        <dbReference type="SMART" id="SM00974"/>
    </source>
</evidence>
<dbReference type="OrthoDB" id="4578724at2"/>
<evidence type="ECO:0000313" key="3">
    <source>
        <dbReference type="EMBL" id="TSD68117.1"/>
    </source>
</evidence>
<feature type="region of interest" description="Disordered" evidence="1">
    <location>
        <begin position="194"/>
        <end position="220"/>
    </location>
</feature>
<evidence type="ECO:0000313" key="4">
    <source>
        <dbReference type="Proteomes" id="UP000316988"/>
    </source>
</evidence>
<dbReference type="InterPro" id="IPR018306">
    <property type="entry name" value="Phage_T5_Orf172_DNA-bd"/>
</dbReference>